<sequence length="228" mass="25948">MLWRVLELAIVPFPGDRASFFRGNCEMSQQDANDSIPDENTQREVLDSDGKEHSFSSLFEGVPEPKTLIIFVRHFLCHQCFDYVKMLVEKFPPTTPFKKEFIGCGEPKMIEKYKKDTGCTWPMYANPDKSIYAAFGMVRTLKKGDTEEWQTTSLTSGIWRAVKLAGNLTSAGDWKQNGGEVLYDNQGKCLWAHLMTTTTDHAGEDELKKVRESVLEDLKDEGTRSVFQ</sequence>
<name>A0A2P6NN94_9EUKA</name>
<keyword evidence="2" id="KW-1185">Reference proteome</keyword>
<dbReference type="Gene3D" id="3.40.30.10">
    <property type="entry name" value="Glutaredoxin"/>
    <property type="match status" value="1"/>
</dbReference>
<dbReference type="SUPFAM" id="SSF52833">
    <property type="entry name" value="Thioredoxin-like"/>
    <property type="match status" value="1"/>
</dbReference>
<dbReference type="STRING" id="1890364.A0A2P6NN94"/>
<protein>
    <recommendedName>
        <fullName evidence="3">Thioredoxin-like fold domain-containing protein</fullName>
    </recommendedName>
</protein>
<gene>
    <name evidence="1" type="ORF">PROFUN_06813</name>
</gene>
<dbReference type="OrthoDB" id="40334at2759"/>
<dbReference type="EMBL" id="MDYQ01000044">
    <property type="protein sequence ID" value="PRP85444.1"/>
    <property type="molecule type" value="Genomic_DNA"/>
</dbReference>
<organism evidence="1 2">
    <name type="scientific">Planoprotostelium fungivorum</name>
    <dbReference type="NCBI Taxonomy" id="1890364"/>
    <lineage>
        <taxon>Eukaryota</taxon>
        <taxon>Amoebozoa</taxon>
        <taxon>Evosea</taxon>
        <taxon>Variosea</taxon>
        <taxon>Cavosteliida</taxon>
        <taxon>Cavosteliaceae</taxon>
        <taxon>Planoprotostelium</taxon>
    </lineage>
</organism>
<dbReference type="InterPro" id="IPR036249">
    <property type="entry name" value="Thioredoxin-like_sf"/>
</dbReference>
<dbReference type="InterPro" id="IPR032801">
    <property type="entry name" value="PXL2A/B/C"/>
</dbReference>
<evidence type="ECO:0000313" key="1">
    <source>
        <dbReference type="EMBL" id="PRP85444.1"/>
    </source>
</evidence>
<dbReference type="PANTHER" id="PTHR28630:SF3">
    <property type="entry name" value="PEROXIREDOXIN-LIKE 2C"/>
    <property type="match status" value="1"/>
</dbReference>
<dbReference type="Proteomes" id="UP000241769">
    <property type="component" value="Unassembled WGS sequence"/>
</dbReference>
<dbReference type="CDD" id="cd02970">
    <property type="entry name" value="PRX_like2"/>
    <property type="match status" value="1"/>
</dbReference>
<dbReference type="AlphaFoldDB" id="A0A2P6NN94"/>
<comment type="caution">
    <text evidence="1">The sequence shown here is derived from an EMBL/GenBank/DDBJ whole genome shotgun (WGS) entry which is preliminary data.</text>
</comment>
<dbReference type="InParanoid" id="A0A2P6NN94"/>
<dbReference type="PANTHER" id="PTHR28630">
    <property type="match status" value="1"/>
</dbReference>
<dbReference type="Pfam" id="PF13911">
    <property type="entry name" value="AhpC-TSA_2"/>
    <property type="match status" value="1"/>
</dbReference>
<reference evidence="1 2" key="1">
    <citation type="journal article" date="2018" name="Genome Biol. Evol.">
        <title>Multiple Roots of Fruiting Body Formation in Amoebozoa.</title>
        <authorList>
            <person name="Hillmann F."/>
            <person name="Forbes G."/>
            <person name="Novohradska S."/>
            <person name="Ferling I."/>
            <person name="Riege K."/>
            <person name="Groth M."/>
            <person name="Westermann M."/>
            <person name="Marz M."/>
            <person name="Spaller T."/>
            <person name="Winckler T."/>
            <person name="Schaap P."/>
            <person name="Glockner G."/>
        </authorList>
    </citation>
    <scope>NUCLEOTIDE SEQUENCE [LARGE SCALE GENOMIC DNA]</scope>
    <source>
        <strain evidence="1 2">Jena</strain>
    </source>
</reference>
<evidence type="ECO:0008006" key="3">
    <source>
        <dbReference type="Google" id="ProtNLM"/>
    </source>
</evidence>
<evidence type="ECO:0000313" key="2">
    <source>
        <dbReference type="Proteomes" id="UP000241769"/>
    </source>
</evidence>
<proteinExistence type="predicted"/>
<accession>A0A2P6NN94</accession>